<protein>
    <submittedName>
        <fullName evidence="1">Uncharacterized protein</fullName>
    </submittedName>
</protein>
<dbReference type="OrthoDB" id="6052120at2"/>
<dbReference type="EMBL" id="RAUE01000022">
    <property type="protein sequence ID" value="MBA0311915.1"/>
    <property type="molecule type" value="Genomic_DNA"/>
</dbReference>
<dbReference type="RefSeq" id="WP_049430152.1">
    <property type="nucleotide sequence ID" value="NZ_CP154630.1"/>
</dbReference>
<name>A0A2J0SQ65_STEMA</name>
<evidence type="ECO:0000313" key="1">
    <source>
        <dbReference type="EMBL" id="MBA0311915.1"/>
    </source>
</evidence>
<reference evidence="1" key="2">
    <citation type="journal article" date="2020" name="Front. Microbiol.">
        <title>Genetic Variants of the DSF Quorum Sensing System in Stenotrophomonas maltophilia Influence Virulence and Resistance Phenotypes Among Genotypically Diverse Clinical Isolates.</title>
        <authorList>
            <person name="Yero D."/>
            <person name="Huedo P."/>
            <person name="Conchillo-Sole O."/>
            <person name="Martinez-Servat S."/>
            <person name="Mamat U."/>
            <person name="Coves X."/>
            <person name="Llanas F."/>
            <person name="Roca I."/>
            <person name="Vila J."/>
            <person name="Schaible U.E."/>
            <person name="Daura X."/>
            <person name="Gibert I."/>
        </authorList>
    </citation>
    <scope>NUCLEOTIDE SEQUENCE</scope>
    <source>
        <strain evidence="1">OG156</strain>
    </source>
</reference>
<reference evidence="1" key="1">
    <citation type="submission" date="2018-09" db="EMBL/GenBank/DDBJ databases">
        <authorList>
            <person name="Groschel M."/>
            <person name="Kohl T."/>
            <person name="Conchillo-Sole O."/>
            <person name="Mamat U."/>
            <person name="Yero D."/>
            <person name="Niemann S."/>
            <person name="Daura X."/>
            <person name="Gibert I."/>
        </authorList>
    </citation>
    <scope>NUCLEOTIDE SEQUENCE</scope>
    <source>
        <strain evidence="1">OG156</strain>
    </source>
</reference>
<dbReference type="InterPro" id="IPR056113">
    <property type="entry name" value="DUF7696"/>
</dbReference>
<sequence length="91" mass="10583">MPRLHDGRDVDSSSDDWRLHCEARRLLQLDGYRRMGNDGRWTAVSPRRHRQQYLEGVLAARGAVERERLAVAALRLWIARQPDRPGHDASR</sequence>
<accession>A0A2J0SQ65</accession>
<proteinExistence type="predicted"/>
<organism evidence="1 2">
    <name type="scientific">Stenotrophomonas maltophilia</name>
    <name type="common">Pseudomonas maltophilia</name>
    <name type="synonym">Xanthomonas maltophilia</name>
    <dbReference type="NCBI Taxonomy" id="40324"/>
    <lineage>
        <taxon>Bacteria</taxon>
        <taxon>Pseudomonadati</taxon>
        <taxon>Pseudomonadota</taxon>
        <taxon>Gammaproteobacteria</taxon>
        <taxon>Lysobacterales</taxon>
        <taxon>Lysobacteraceae</taxon>
        <taxon>Stenotrophomonas</taxon>
        <taxon>Stenotrophomonas maltophilia group</taxon>
    </lineage>
</organism>
<dbReference type="Pfam" id="PF24751">
    <property type="entry name" value="DUF7696"/>
    <property type="match status" value="1"/>
</dbReference>
<dbReference type="AlphaFoldDB" id="A0A2J0SQ65"/>
<gene>
    <name evidence="1" type="ORF">D7Y33_13025</name>
</gene>
<comment type="caution">
    <text evidence="1">The sequence shown here is derived from an EMBL/GenBank/DDBJ whole genome shotgun (WGS) entry which is preliminary data.</text>
</comment>
<dbReference type="Proteomes" id="UP000822271">
    <property type="component" value="Unassembled WGS sequence"/>
</dbReference>
<evidence type="ECO:0000313" key="2">
    <source>
        <dbReference type="Proteomes" id="UP000822271"/>
    </source>
</evidence>